<dbReference type="EMBL" id="UINC01050470">
    <property type="protein sequence ID" value="SVB63464.1"/>
    <property type="molecule type" value="Genomic_DNA"/>
</dbReference>
<organism evidence="1">
    <name type="scientific">marine metagenome</name>
    <dbReference type="NCBI Taxonomy" id="408172"/>
    <lineage>
        <taxon>unclassified sequences</taxon>
        <taxon>metagenomes</taxon>
        <taxon>ecological metagenomes</taxon>
    </lineage>
</organism>
<accession>A0A382FM86</accession>
<evidence type="ECO:0000313" key="1">
    <source>
        <dbReference type="EMBL" id="SVB63464.1"/>
    </source>
</evidence>
<name>A0A382FM86_9ZZZZ</name>
<gene>
    <name evidence="1" type="ORF">METZ01_LOCUS216318</name>
</gene>
<proteinExistence type="predicted"/>
<sequence>MDDNKKKLIYAKWRTLVRTMKLTVQTKSDPAYIFEEWCPKNPTAGDIIEFRPQLRDIFEQAMEGTLVREGHPKEIVRLMEFNDLMRTVHDGSKPAPEADLLTWSKREIDEVTLSMWNDVDAKSKMYLRHCLRNYLSFEEKMDDLDKGMASWRKGAASRLKKLEKLRDNPDLPTSARHDKTIVRGKARLEDVTSIRAKIPVEIMNFKKKFQEAILDVLFNTVDISEVPEWSKKMTDIQKRNESVIPDFLTLQVDDPRDEDKDTALKQLRDHLENKVKVLEMNAAMKKEEEEIWKKVREL</sequence>
<reference evidence="1" key="1">
    <citation type="submission" date="2018-05" db="EMBL/GenBank/DDBJ databases">
        <authorList>
            <person name="Lanie J.A."/>
            <person name="Ng W.-L."/>
            <person name="Kazmierczak K.M."/>
            <person name="Andrzejewski T.M."/>
            <person name="Davidsen T.M."/>
            <person name="Wayne K.J."/>
            <person name="Tettelin H."/>
            <person name="Glass J.I."/>
            <person name="Rusch D."/>
            <person name="Podicherti R."/>
            <person name="Tsui H.-C.T."/>
            <person name="Winkler M.E."/>
        </authorList>
    </citation>
    <scope>NUCLEOTIDE SEQUENCE</scope>
</reference>
<protein>
    <submittedName>
        <fullName evidence="1">Uncharacterized protein</fullName>
    </submittedName>
</protein>
<dbReference type="AlphaFoldDB" id="A0A382FM86"/>